<dbReference type="PROSITE" id="PS51704">
    <property type="entry name" value="GP_PDE"/>
    <property type="match status" value="1"/>
</dbReference>
<keyword evidence="4" id="KW-0319">Glycerol metabolism</keyword>
<dbReference type="EC" id="3.1.4.46" evidence="2"/>
<evidence type="ECO:0000256" key="2">
    <source>
        <dbReference type="ARBA" id="ARBA00012247"/>
    </source>
</evidence>
<dbReference type="InterPro" id="IPR017946">
    <property type="entry name" value="PLC-like_Pdiesterase_TIM-brl"/>
</dbReference>
<comment type="caution">
    <text evidence="8">The sequence shown here is derived from an EMBL/GenBank/DDBJ whole genome shotgun (WGS) entry which is preliminary data.</text>
</comment>
<dbReference type="InterPro" id="IPR030395">
    <property type="entry name" value="GP_PDE_dom"/>
</dbReference>
<keyword evidence="9" id="KW-1185">Reference proteome</keyword>
<evidence type="ECO:0000256" key="4">
    <source>
        <dbReference type="ARBA" id="ARBA00022798"/>
    </source>
</evidence>
<evidence type="ECO:0000256" key="1">
    <source>
        <dbReference type="ARBA" id="ARBA00007277"/>
    </source>
</evidence>
<dbReference type="Gene3D" id="3.20.20.190">
    <property type="entry name" value="Phosphatidylinositol (PI) phosphodiesterase"/>
    <property type="match status" value="1"/>
</dbReference>
<evidence type="ECO:0000256" key="3">
    <source>
        <dbReference type="ARBA" id="ARBA00022729"/>
    </source>
</evidence>
<proteinExistence type="inferred from homology"/>
<feature type="domain" description="GP-PDE" evidence="7">
    <location>
        <begin position="19"/>
        <end position="332"/>
    </location>
</feature>
<evidence type="ECO:0000313" key="9">
    <source>
        <dbReference type="Proteomes" id="UP000295151"/>
    </source>
</evidence>
<accession>A0A4V6Q5Z2</accession>
<gene>
    <name evidence="8" type="ORF">EV138_4624</name>
</gene>
<name>A0A4V6Q5Z2_9ACTN</name>
<dbReference type="GO" id="GO:0042597">
    <property type="term" value="C:periplasmic space"/>
    <property type="evidence" value="ECO:0007669"/>
    <property type="project" value="TreeGrafter"/>
</dbReference>
<keyword evidence="5" id="KW-0378">Hydrolase</keyword>
<evidence type="ECO:0000259" key="7">
    <source>
        <dbReference type="PROSITE" id="PS51704"/>
    </source>
</evidence>
<evidence type="ECO:0000313" key="8">
    <source>
        <dbReference type="EMBL" id="TDU91023.1"/>
    </source>
</evidence>
<dbReference type="GO" id="GO:0008889">
    <property type="term" value="F:glycerophosphodiester phosphodiesterase activity"/>
    <property type="evidence" value="ECO:0007669"/>
    <property type="project" value="UniProtKB-EC"/>
</dbReference>
<evidence type="ECO:0000256" key="6">
    <source>
        <dbReference type="ARBA" id="ARBA00047512"/>
    </source>
</evidence>
<evidence type="ECO:0000256" key="5">
    <source>
        <dbReference type="ARBA" id="ARBA00022801"/>
    </source>
</evidence>
<dbReference type="GO" id="GO:0006071">
    <property type="term" value="P:glycerol metabolic process"/>
    <property type="evidence" value="ECO:0007669"/>
    <property type="project" value="UniProtKB-KW"/>
</dbReference>
<organism evidence="8 9">
    <name type="scientific">Kribbella voronezhensis</name>
    <dbReference type="NCBI Taxonomy" id="2512212"/>
    <lineage>
        <taxon>Bacteria</taxon>
        <taxon>Bacillati</taxon>
        <taxon>Actinomycetota</taxon>
        <taxon>Actinomycetes</taxon>
        <taxon>Propionibacteriales</taxon>
        <taxon>Kribbellaceae</taxon>
        <taxon>Kribbella</taxon>
    </lineage>
</organism>
<sequence length="339" mass="36689">MRWATSSRAAICTPCAGSMLVIAHRGASGYRPEHTPSAYRLAAALGADYLEPDLVATLDGVLVARHENEISGTTDVADHAVFADRRITKIVDGTAVTGWFVEDFTYEELRTLRAKERMPALRAANTAYDGRELIPTFDEVVALARQESARLGRPIGVIPEIKHPAYFRHLGLPLEELLAERLAALGLCKGEAMVQSFEPTSLRRLSVMTSVPLVQLVDSENAPNDFLRSGDGRTFLDLIAPSGLREISTYAQVLAPHKDLVIPRTASGALGEPTKLVDQAHRAGLAVQLWTFRAERRFTPTGLDMAAELARFAATGIDGVFADHPDIAVAAAARTAVKV</sequence>
<dbReference type="PANTHER" id="PTHR43620">
    <property type="entry name" value="GLYCEROPHOSPHORYL DIESTER PHOSPHODIESTERASE"/>
    <property type="match status" value="1"/>
</dbReference>
<keyword evidence="3" id="KW-0732">Signal</keyword>
<dbReference type="PANTHER" id="PTHR43620:SF7">
    <property type="entry name" value="GLYCEROPHOSPHODIESTER PHOSPHODIESTERASE GDPD5-RELATED"/>
    <property type="match status" value="1"/>
</dbReference>
<dbReference type="EMBL" id="SOCE01000001">
    <property type="protein sequence ID" value="TDU91023.1"/>
    <property type="molecule type" value="Genomic_DNA"/>
</dbReference>
<dbReference type="SUPFAM" id="SSF51695">
    <property type="entry name" value="PLC-like phosphodiesterases"/>
    <property type="match status" value="1"/>
</dbReference>
<dbReference type="AlphaFoldDB" id="A0A4V6Q5Z2"/>
<comment type="catalytic activity">
    <reaction evidence="6">
        <text>a sn-glycero-3-phosphodiester + H2O = an alcohol + sn-glycerol 3-phosphate + H(+)</text>
        <dbReference type="Rhea" id="RHEA:12969"/>
        <dbReference type="ChEBI" id="CHEBI:15377"/>
        <dbReference type="ChEBI" id="CHEBI:15378"/>
        <dbReference type="ChEBI" id="CHEBI:30879"/>
        <dbReference type="ChEBI" id="CHEBI:57597"/>
        <dbReference type="ChEBI" id="CHEBI:83408"/>
        <dbReference type="EC" id="3.1.4.46"/>
    </reaction>
</comment>
<reference evidence="8 9" key="1">
    <citation type="submission" date="2019-03" db="EMBL/GenBank/DDBJ databases">
        <title>Genomic Encyclopedia of Type Strains, Phase III (KMG-III): the genomes of soil and plant-associated and newly described type strains.</title>
        <authorList>
            <person name="Whitman W."/>
        </authorList>
    </citation>
    <scope>NUCLEOTIDE SEQUENCE [LARGE SCALE GENOMIC DNA]</scope>
    <source>
        <strain evidence="8 9">VKM Ac-2575</strain>
    </source>
</reference>
<dbReference type="CDD" id="cd08602">
    <property type="entry name" value="GDPD_ScGlpQ1_like"/>
    <property type="match status" value="1"/>
</dbReference>
<protein>
    <recommendedName>
        <fullName evidence="2">glycerophosphodiester phosphodiesterase</fullName>
        <ecNumber evidence="2">3.1.4.46</ecNumber>
    </recommendedName>
</protein>
<dbReference type="GO" id="GO:0006629">
    <property type="term" value="P:lipid metabolic process"/>
    <property type="evidence" value="ECO:0007669"/>
    <property type="project" value="InterPro"/>
</dbReference>
<comment type="similarity">
    <text evidence="1">Belongs to the glycerophosphoryl diester phosphodiesterase family.</text>
</comment>
<dbReference type="Pfam" id="PF03009">
    <property type="entry name" value="GDPD"/>
    <property type="match status" value="1"/>
</dbReference>
<dbReference type="Proteomes" id="UP000295151">
    <property type="component" value="Unassembled WGS sequence"/>
</dbReference>